<keyword evidence="11" id="KW-0270">Exopolysaccharide synthesis</keyword>
<evidence type="ECO:0000256" key="1">
    <source>
        <dbReference type="ARBA" id="ARBA00005132"/>
    </source>
</evidence>
<proteinExistence type="inferred from homology"/>
<dbReference type="GO" id="GO:0042802">
    <property type="term" value="F:identical protein binding"/>
    <property type="evidence" value="ECO:0007669"/>
    <property type="project" value="UniProtKB-ARBA"/>
</dbReference>
<dbReference type="GO" id="GO:0005886">
    <property type="term" value="C:plasma membrane"/>
    <property type="evidence" value="ECO:0007669"/>
    <property type="project" value="UniProtKB-ARBA"/>
</dbReference>
<evidence type="ECO:0000256" key="3">
    <source>
        <dbReference type="ARBA" id="ARBA00011903"/>
    </source>
</evidence>
<dbReference type="Proteomes" id="UP000277864">
    <property type="component" value="Unassembled WGS sequence"/>
</dbReference>
<protein>
    <recommendedName>
        <fullName evidence="4">Tyrosine-protein kinase CpsD</fullName>
        <ecNumber evidence="3">2.7.10.2</ecNumber>
    </recommendedName>
</protein>
<sequence>MFRKKNKKSRKHEGVNLITYIDKISPISEQYRTIRTNIQYASIDKQLQTFVVTSSGAGEGKSITAANLAIVFADTGKRTLLVDADLRKPSIAESFILDAHKGLSNLIADIDTGVENYIQHSDIPNLSILSSGIIPPNPSELLASQRMNLVIEKLKNHYEIIIFDMPPVSVVTDAQIMSSKVDGTILVVREGQTEKEGIAHAKNLLDRAQANILGVVYNATTRADKVGYYYAYGADS</sequence>
<dbReference type="Pfam" id="PF13614">
    <property type="entry name" value="AAA_31"/>
    <property type="match status" value="1"/>
</dbReference>
<evidence type="ECO:0000256" key="4">
    <source>
        <dbReference type="ARBA" id="ARBA00019200"/>
    </source>
</evidence>
<comment type="pathway">
    <text evidence="1">Capsule biogenesis; capsule polysaccharide biosynthesis.</text>
</comment>
<evidence type="ECO:0000256" key="2">
    <source>
        <dbReference type="ARBA" id="ARBA00007316"/>
    </source>
</evidence>
<dbReference type="AlphaFoldDB" id="A0A3R9YDL0"/>
<dbReference type="EC" id="2.7.10.2" evidence="3"/>
<evidence type="ECO:0000313" key="16">
    <source>
        <dbReference type="Proteomes" id="UP000277864"/>
    </source>
</evidence>
<dbReference type="FunFam" id="3.40.50.300:FF:000527">
    <property type="entry name" value="Tyrosine-protein kinase etk"/>
    <property type="match status" value="1"/>
</dbReference>
<dbReference type="UniPathway" id="UPA00934"/>
<dbReference type="GO" id="GO:0004715">
    <property type="term" value="F:non-membrane spanning protein tyrosine kinase activity"/>
    <property type="evidence" value="ECO:0007669"/>
    <property type="project" value="UniProtKB-EC"/>
</dbReference>
<dbReference type="PANTHER" id="PTHR32309">
    <property type="entry name" value="TYROSINE-PROTEIN KINASE"/>
    <property type="match status" value="1"/>
</dbReference>
<comment type="similarity">
    <text evidence="2">Belongs to the CpsD/CapB family.</text>
</comment>
<comment type="function">
    <text evidence="12">Involved in the regulation of capsular polysaccharide biosynthesis. Autophosphorylation of CpsD attenuates its activity and reduces the level of encapsulation. May be part of a complex that directs the coordinated polymerization and export to the cell surface of the capsular polysaccharide.</text>
</comment>
<evidence type="ECO:0000256" key="8">
    <source>
        <dbReference type="ARBA" id="ARBA00022840"/>
    </source>
</evidence>
<name>A0A3R9YDL0_9ENTE</name>
<dbReference type="InterPro" id="IPR025669">
    <property type="entry name" value="AAA_dom"/>
</dbReference>
<keyword evidence="7 15" id="KW-0418">Kinase</keyword>
<keyword evidence="9" id="KW-0972">Capsule biogenesis/degradation</keyword>
<keyword evidence="5" id="KW-0808">Transferase</keyword>
<gene>
    <name evidence="15" type="ORF">C7P63_02150</name>
</gene>
<keyword evidence="16" id="KW-1185">Reference proteome</keyword>
<keyword evidence="6" id="KW-0547">Nucleotide-binding</keyword>
<dbReference type="Gene3D" id="3.40.50.300">
    <property type="entry name" value="P-loop containing nucleotide triphosphate hydrolases"/>
    <property type="match status" value="1"/>
</dbReference>
<evidence type="ECO:0000256" key="5">
    <source>
        <dbReference type="ARBA" id="ARBA00022679"/>
    </source>
</evidence>
<evidence type="ECO:0000259" key="14">
    <source>
        <dbReference type="Pfam" id="PF13614"/>
    </source>
</evidence>
<reference evidence="15 16" key="1">
    <citation type="submission" date="2018-03" db="EMBL/GenBank/DDBJ databases">
        <authorList>
            <person name="Gulvik C.A."/>
        </authorList>
    </citation>
    <scope>NUCLEOTIDE SEQUENCE [LARGE SCALE GENOMIC DNA]</scope>
    <source>
        <strain evidence="15 16">JCM 31581</strain>
    </source>
</reference>
<evidence type="ECO:0000256" key="11">
    <source>
        <dbReference type="ARBA" id="ARBA00023169"/>
    </source>
</evidence>
<dbReference type="RefSeq" id="WP_125942514.1">
    <property type="nucleotide sequence ID" value="NZ_PXZH01000001.1"/>
</dbReference>
<organism evidence="15 16">
    <name type="scientific">Vagococcus humatus</name>
    <dbReference type="NCBI Taxonomy" id="1889241"/>
    <lineage>
        <taxon>Bacteria</taxon>
        <taxon>Bacillati</taxon>
        <taxon>Bacillota</taxon>
        <taxon>Bacilli</taxon>
        <taxon>Lactobacillales</taxon>
        <taxon>Enterococcaceae</taxon>
        <taxon>Vagococcus</taxon>
    </lineage>
</organism>
<dbReference type="EMBL" id="PXZH01000001">
    <property type="protein sequence ID" value="RST89901.1"/>
    <property type="molecule type" value="Genomic_DNA"/>
</dbReference>
<dbReference type="CDD" id="cd05387">
    <property type="entry name" value="BY-kinase"/>
    <property type="match status" value="1"/>
</dbReference>
<evidence type="ECO:0000256" key="12">
    <source>
        <dbReference type="ARBA" id="ARBA00024964"/>
    </source>
</evidence>
<dbReference type="InterPro" id="IPR005702">
    <property type="entry name" value="Wzc-like_C"/>
</dbReference>
<dbReference type="InterPro" id="IPR027417">
    <property type="entry name" value="P-loop_NTPase"/>
</dbReference>
<keyword evidence="8" id="KW-0067">ATP-binding</keyword>
<comment type="catalytic activity">
    <reaction evidence="13">
        <text>L-tyrosyl-[protein] + ATP = O-phospho-L-tyrosyl-[protein] + ADP + H(+)</text>
        <dbReference type="Rhea" id="RHEA:10596"/>
        <dbReference type="Rhea" id="RHEA-COMP:10136"/>
        <dbReference type="Rhea" id="RHEA-COMP:20101"/>
        <dbReference type="ChEBI" id="CHEBI:15378"/>
        <dbReference type="ChEBI" id="CHEBI:30616"/>
        <dbReference type="ChEBI" id="CHEBI:46858"/>
        <dbReference type="ChEBI" id="CHEBI:61978"/>
        <dbReference type="ChEBI" id="CHEBI:456216"/>
        <dbReference type="EC" id="2.7.10.2"/>
    </reaction>
</comment>
<dbReference type="OrthoDB" id="9794577at2"/>
<dbReference type="GO" id="GO:0045227">
    <property type="term" value="P:capsule polysaccharide biosynthetic process"/>
    <property type="evidence" value="ECO:0007669"/>
    <property type="project" value="UniProtKB-UniPathway"/>
</dbReference>
<evidence type="ECO:0000256" key="13">
    <source>
        <dbReference type="ARBA" id="ARBA00051245"/>
    </source>
</evidence>
<feature type="domain" description="AAA" evidence="14">
    <location>
        <begin position="55"/>
        <end position="209"/>
    </location>
</feature>
<accession>A0A3R9YDL0</accession>
<keyword evidence="10" id="KW-0829">Tyrosine-protein kinase</keyword>
<dbReference type="SUPFAM" id="SSF52540">
    <property type="entry name" value="P-loop containing nucleoside triphosphate hydrolases"/>
    <property type="match status" value="1"/>
</dbReference>
<dbReference type="NCBIfam" id="TIGR01007">
    <property type="entry name" value="eps_fam"/>
    <property type="match status" value="1"/>
</dbReference>
<dbReference type="GO" id="GO:0005524">
    <property type="term" value="F:ATP binding"/>
    <property type="evidence" value="ECO:0007669"/>
    <property type="project" value="UniProtKB-KW"/>
</dbReference>
<evidence type="ECO:0000256" key="6">
    <source>
        <dbReference type="ARBA" id="ARBA00022741"/>
    </source>
</evidence>
<evidence type="ECO:0000256" key="9">
    <source>
        <dbReference type="ARBA" id="ARBA00022903"/>
    </source>
</evidence>
<dbReference type="PANTHER" id="PTHR32309:SF13">
    <property type="entry name" value="FERRIC ENTEROBACTIN TRANSPORT PROTEIN FEPE"/>
    <property type="match status" value="1"/>
</dbReference>
<evidence type="ECO:0000256" key="7">
    <source>
        <dbReference type="ARBA" id="ARBA00022777"/>
    </source>
</evidence>
<evidence type="ECO:0000256" key="10">
    <source>
        <dbReference type="ARBA" id="ARBA00023137"/>
    </source>
</evidence>
<comment type="caution">
    <text evidence="15">The sequence shown here is derived from an EMBL/GenBank/DDBJ whole genome shotgun (WGS) entry which is preliminary data.</text>
</comment>
<evidence type="ECO:0000313" key="15">
    <source>
        <dbReference type="EMBL" id="RST89901.1"/>
    </source>
</evidence>
<dbReference type="InterPro" id="IPR050445">
    <property type="entry name" value="Bact_polysacc_biosynth/exp"/>
</dbReference>